<dbReference type="SUPFAM" id="SSF48726">
    <property type="entry name" value="Immunoglobulin"/>
    <property type="match status" value="1"/>
</dbReference>
<organism evidence="6 7">
    <name type="scientific">Sander lucioperca</name>
    <name type="common">Pike-perch</name>
    <name type="synonym">Perca lucioperca</name>
    <dbReference type="NCBI Taxonomy" id="283035"/>
    <lineage>
        <taxon>Eukaryota</taxon>
        <taxon>Metazoa</taxon>
        <taxon>Chordata</taxon>
        <taxon>Craniata</taxon>
        <taxon>Vertebrata</taxon>
        <taxon>Euteleostomi</taxon>
        <taxon>Actinopterygii</taxon>
        <taxon>Neopterygii</taxon>
        <taxon>Teleostei</taxon>
        <taxon>Neoteleostei</taxon>
        <taxon>Acanthomorphata</taxon>
        <taxon>Eupercaria</taxon>
        <taxon>Perciformes</taxon>
        <taxon>Percoidei</taxon>
        <taxon>Percidae</taxon>
        <taxon>Luciopercinae</taxon>
        <taxon>Sander</taxon>
    </lineage>
</organism>
<comment type="subcellular location">
    <subcellularLocation>
        <location evidence="1">Cytoplasm</location>
    </subcellularLocation>
</comment>
<dbReference type="InterPro" id="IPR007110">
    <property type="entry name" value="Ig-like_dom"/>
</dbReference>
<dbReference type="InterPro" id="IPR013098">
    <property type="entry name" value="Ig_I-set"/>
</dbReference>
<evidence type="ECO:0000313" key="7">
    <source>
        <dbReference type="Proteomes" id="UP000694568"/>
    </source>
</evidence>
<dbReference type="InterPro" id="IPR003598">
    <property type="entry name" value="Ig_sub2"/>
</dbReference>
<evidence type="ECO:0000256" key="2">
    <source>
        <dbReference type="ARBA" id="ARBA00022490"/>
    </source>
</evidence>
<dbReference type="SMART" id="SM00409">
    <property type="entry name" value="IG"/>
    <property type="match status" value="1"/>
</dbReference>
<keyword evidence="3" id="KW-0597">Phosphoprotein</keyword>
<evidence type="ECO:0000256" key="1">
    <source>
        <dbReference type="ARBA" id="ARBA00004496"/>
    </source>
</evidence>
<evidence type="ECO:0000313" key="6">
    <source>
        <dbReference type="Ensembl" id="ENSSLUP00000043761.1"/>
    </source>
</evidence>
<dbReference type="PANTHER" id="PTHR35971:SF5">
    <property type="entry name" value="OBSCURIN LIKE CYTOSKELETAL ADAPTOR 1"/>
    <property type="match status" value="1"/>
</dbReference>
<sequence length="202" mass="22408">MPSPANCIQLMCSAFLYLSGISGSHYVILPTHLENRFSKTVQILSWRGFEHCSQHMYNCVFFFSIFPVLPPFFKKDLDSVETEEGGTASLCCELSTAGVSVQWKKNRLPLRANRKYEMKQDGFLLQLYIKDLKPEDRGSYTCQAGSAETTATVSVKGVYPDKPDPHQDVTSGNSPLAGLNPRGGINGCLSNSLCTHSQPEQY</sequence>
<name>A0A8D0D9U6_SANLU</name>
<dbReference type="InterPro" id="IPR003599">
    <property type="entry name" value="Ig_sub"/>
</dbReference>
<dbReference type="InterPro" id="IPR036179">
    <property type="entry name" value="Ig-like_dom_sf"/>
</dbReference>
<accession>A0A8D0D9U6</accession>
<dbReference type="SMART" id="SM00408">
    <property type="entry name" value="IGc2"/>
    <property type="match status" value="1"/>
</dbReference>
<dbReference type="InterPro" id="IPR052385">
    <property type="entry name" value="Obscurin/Obscurin-like_Reg"/>
</dbReference>
<reference evidence="6" key="2">
    <citation type="submission" date="2025-09" db="UniProtKB">
        <authorList>
            <consortium name="Ensembl"/>
        </authorList>
    </citation>
    <scope>IDENTIFICATION</scope>
</reference>
<dbReference type="Gene3D" id="2.60.40.10">
    <property type="entry name" value="Immunoglobulins"/>
    <property type="match status" value="1"/>
</dbReference>
<keyword evidence="2" id="KW-0963">Cytoplasm</keyword>
<dbReference type="AlphaFoldDB" id="A0A8D0D9U6"/>
<dbReference type="Pfam" id="PF07679">
    <property type="entry name" value="I-set"/>
    <property type="match status" value="1"/>
</dbReference>
<dbReference type="Ensembl" id="ENSSLUT00000045147.1">
    <property type="protein sequence ID" value="ENSSLUP00000043761.1"/>
    <property type="gene ID" value="ENSSLUG00000019407.1"/>
</dbReference>
<keyword evidence="4" id="KW-1015">Disulfide bond</keyword>
<dbReference type="GeneTree" id="ENSGT00940000168428"/>
<dbReference type="InterPro" id="IPR013783">
    <property type="entry name" value="Ig-like_fold"/>
</dbReference>
<dbReference type="GO" id="GO:0005737">
    <property type="term" value="C:cytoplasm"/>
    <property type="evidence" value="ECO:0007669"/>
    <property type="project" value="UniProtKB-SubCell"/>
</dbReference>
<evidence type="ECO:0000256" key="4">
    <source>
        <dbReference type="ARBA" id="ARBA00023157"/>
    </source>
</evidence>
<dbReference type="PANTHER" id="PTHR35971">
    <property type="entry name" value="SI:DKEY-31G6.6"/>
    <property type="match status" value="1"/>
</dbReference>
<evidence type="ECO:0000259" key="5">
    <source>
        <dbReference type="PROSITE" id="PS50835"/>
    </source>
</evidence>
<keyword evidence="7" id="KW-1185">Reference proteome</keyword>
<proteinExistence type="predicted"/>
<dbReference type="PROSITE" id="PS50835">
    <property type="entry name" value="IG_LIKE"/>
    <property type="match status" value="1"/>
</dbReference>
<dbReference type="Proteomes" id="UP000694568">
    <property type="component" value="Unplaced"/>
</dbReference>
<protein>
    <recommendedName>
        <fullName evidence="5">Ig-like domain-containing protein</fullName>
    </recommendedName>
</protein>
<evidence type="ECO:0000256" key="3">
    <source>
        <dbReference type="ARBA" id="ARBA00022553"/>
    </source>
</evidence>
<feature type="domain" description="Ig-like" evidence="5">
    <location>
        <begin position="70"/>
        <end position="154"/>
    </location>
</feature>
<reference evidence="6" key="1">
    <citation type="submission" date="2025-08" db="UniProtKB">
        <authorList>
            <consortium name="Ensembl"/>
        </authorList>
    </citation>
    <scope>IDENTIFICATION</scope>
</reference>